<dbReference type="Gene3D" id="3.90.220.20">
    <property type="entry name" value="DNA methylase specificity domains"/>
    <property type="match status" value="2"/>
</dbReference>
<feature type="domain" description="Type I restriction modification DNA specificity" evidence="4">
    <location>
        <begin position="74"/>
        <end position="188"/>
    </location>
</feature>
<accession>A0ABN6FIG8</accession>
<dbReference type="Gene3D" id="1.10.287.1120">
    <property type="entry name" value="Bipartite methylase S protein"/>
    <property type="match status" value="1"/>
</dbReference>
<keyword evidence="6" id="KW-1185">Reference proteome</keyword>
<dbReference type="InterPro" id="IPR000055">
    <property type="entry name" value="Restrct_endonuc_typeI_TRD"/>
</dbReference>
<keyword evidence="2" id="KW-0680">Restriction system</keyword>
<dbReference type="EMBL" id="AP024525">
    <property type="protein sequence ID" value="BCT76434.1"/>
    <property type="molecule type" value="Genomic_DNA"/>
</dbReference>
<keyword evidence="3" id="KW-0238">DNA-binding</keyword>
<evidence type="ECO:0000256" key="3">
    <source>
        <dbReference type="ARBA" id="ARBA00023125"/>
    </source>
</evidence>
<evidence type="ECO:0000259" key="4">
    <source>
        <dbReference type="Pfam" id="PF01420"/>
    </source>
</evidence>
<gene>
    <name evidence="5" type="ORF">SCMU_22760</name>
</gene>
<protein>
    <recommendedName>
        <fullName evidence="4">Type I restriction modification DNA specificity domain-containing protein</fullName>
    </recommendedName>
</protein>
<dbReference type="Pfam" id="PF01420">
    <property type="entry name" value="Methylase_S"/>
    <property type="match status" value="2"/>
</dbReference>
<comment type="similarity">
    <text evidence="1">Belongs to the type-I restriction system S methylase family.</text>
</comment>
<dbReference type="PANTHER" id="PTHR30408">
    <property type="entry name" value="TYPE-1 RESTRICTION ENZYME ECOKI SPECIFICITY PROTEIN"/>
    <property type="match status" value="1"/>
</dbReference>
<sequence>MEAFGDLTTLGSVVARTGGVLQTGPFGSQLHASDYRPTGTPLIMPVNLGENEIRENGISRIGDTDVRRLHRHALREGDIVFSRRGDVGRRSIVRRREVGWLCGTGCLAARFGSDRTLVNPAYVAEYLGSSAAQSWLIDNAVGGTMPNLNTSILAALPIWLPSRPVQDRIVTAIDDIRRTTKNVQELINKKRAIKHGLMQHLLTGAVRLPGFTDAWQSTTIGDIAQIAGGGTPSRSVAAYWGGTVPWATIKDVSTFYPTRTQEYVTLAAVQASAARLVPAGTVVLAARMLVGKAVRFDVDVAINQDLKALFVGSNVDSSYLRHWFDINGLRLAASAGGSTVAGTSTGQIRALTIELPSVDEQRAIAQVLDDSDEEIEALARRLDKASAIKIGLMQQLLTGRIRLSVEATA</sequence>
<evidence type="ECO:0000313" key="5">
    <source>
        <dbReference type="EMBL" id="BCT76434.1"/>
    </source>
</evidence>
<evidence type="ECO:0000313" key="6">
    <source>
        <dbReference type="Proteomes" id="UP001319861"/>
    </source>
</evidence>
<reference evidence="5 6" key="1">
    <citation type="journal article" date="2021" name="J. Biosci. Bioeng.">
        <title>Identification and characterization of a chc gene cluster responsible for the aromatization pathway of cyclohexanecarboxylate degradation in Sinomonas cyclohexanicum ATCC 51369.</title>
        <authorList>
            <person name="Yamamoto T."/>
            <person name="Hasegawa Y."/>
            <person name="Lau P.C.K."/>
            <person name="Iwaki H."/>
        </authorList>
    </citation>
    <scope>NUCLEOTIDE SEQUENCE [LARGE SCALE GENOMIC DNA]</scope>
    <source>
        <strain evidence="5 6">ATCC 51369</strain>
    </source>
</reference>
<name>A0ABN6FIG8_SINCY</name>
<dbReference type="InterPro" id="IPR044946">
    <property type="entry name" value="Restrct_endonuc_typeI_TRD_sf"/>
</dbReference>
<evidence type="ECO:0000256" key="2">
    <source>
        <dbReference type="ARBA" id="ARBA00022747"/>
    </source>
</evidence>
<evidence type="ECO:0000256" key="1">
    <source>
        <dbReference type="ARBA" id="ARBA00010923"/>
    </source>
</evidence>
<dbReference type="SUPFAM" id="SSF116734">
    <property type="entry name" value="DNA methylase specificity domain"/>
    <property type="match status" value="2"/>
</dbReference>
<dbReference type="Proteomes" id="UP001319861">
    <property type="component" value="Chromosome"/>
</dbReference>
<dbReference type="PANTHER" id="PTHR30408:SF12">
    <property type="entry name" value="TYPE I RESTRICTION ENZYME MJAVIII SPECIFICITY SUBUNIT"/>
    <property type="match status" value="1"/>
</dbReference>
<proteinExistence type="inferred from homology"/>
<organism evidence="5 6">
    <name type="scientific">Sinomonas cyclohexanicum</name>
    <name type="common">Corynebacterium cyclohexanicum</name>
    <dbReference type="NCBI Taxonomy" id="322009"/>
    <lineage>
        <taxon>Bacteria</taxon>
        <taxon>Bacillati</taxon>
        <taxon>Actinomycetota</taxon>
        <taxon>Actinomycetes</taxon>
        <taxon>Micrococcales</taxon>
        <taxon>Micrococcaceae</taxon>
        <taxon>Sinomonas</taxon>
    </lineage>
</organism>
<feature type="domain" description="Type I restriction modification DNA specificity" evidence="4">
    <location>
        <begin position="214"/>
        <end position="377"/>
    </location>
</feature>
<dbReference type="InterPro" id="IPR052021">
    <property type="entry name" value="Type-I_RS_S_subunit"/>
</dbReference>